<proteinExistence type="predicted"/>
<accession>A0AAD7T6Y7</accession>
<feature type="compositionally biased region" description="Pro residues" evidence="1">
    <location>
        <begin position="525"/>
        <end position="549"/>
    </location>
</feature>
<protein>
    <recommendedName>
        <fullName evidence="4">Fanconi anemia group B protein</fullName>
    </recommendedName>
</protein>
<evidence type="ECO:0008006" key="4">
    <source>
        <dbReference type="Google" id="ProtNLM"/>
    </source>
</evidence>
<dbReference type="Proteomes" id="UP001221898">
    <property type="component" value="Unassembled WGS sequence"/>
</dbReference>
<dbReference type="GO" id="GO:1990414">
    <property type="term" value="P:replication-born double-strand break repair via sister chromatid exchange"/>
    <property type="evidence" value="ECO:0007669"/>
    <property type="project" value="TreeGrafter"/>
</dbReference>
<dbReference type="InterPro" id="IPR033333">
    <property type="entry name" value="FANCB"/>
</dbReference>
<dbReference type="AlphaFoldDB" id="A0AAD7T6Y7"/>
<dbReference type="GO" id="GO:0043240">
    <property type="term" value="C:Fanconi anaemia nuclear complex"/>
    <property type="evidence" value="ECO:0007669"/>
    <property type="project" value="InterPro"/>
</dbReference>
<keyword evidence="3" id="KW-1185">Reference proteome</keyword>
<organism evidence="2 3">
    <name type="scientific">Aldrovandia affinis</name>
    <dbReference type="NCBI Taxonomy" id="143900"/>
    <lineage>
        <taxon>Eukaryota</taxon>
        <taxon>Metazoa</taxon>
        <taxon>Chordata</taxon>
        <taxon>Craniata</taxon>
        <taxon>Vertebrata</taxon>
        <taxon>Euteleostomi</taxon>
        <taxon>Actinopterygii</taxon>
        <taxon>Neopterygii</taxon>
        <taxon>Teleostei</taxon>
        <taxon>Notacanthiformes</taxon>
        <taxon>Halosauridae</taxon>
        <taxon>Aldrovandia</taxon>
    </lineage>
</organism>
<evidence type="ECO:0000313" key="3">
    <source>
        <dbReference type="Proteomes" id="UP001221898"/>
    </source>
</evidence>
<dbReference type="PANTHER" id="PTHR28450">
    <property type="entry name" value="FANCONI ANEMIA GROUP B PROTEIN"/>
    <property type="match status" value="1"/>
</dbReference>
<reference evidence="2" key="1">
    <citation type="journal article" date="2023" name="Science">
        <title>Genome structures resolve the early diversification of teleost fishes.</title>
        <authorList>
            <person name="Parey E."/>
            <person name="Louis A."/>
            <person name="Montfort J."/>
            <person name="Bouchez O."/>
            <person name="Roques C."/>
            <person name="Iampietro C."/>
            <person name="Lluch J."/>
            <person name="Castinel A."/>
            <person name="Donnadieu C."/>
            <person name="Desvignes T."/>
            <person name="Floi Bucao C."/>
            <person name="Jouanno E."/>
            <person name="Wen M."/>
            <person name="Mejri S."/>
            <person name="Dirks R."/>
            <person name="Jansen H."/>
            <person name="Henkel C."/>
            <person name="Chen W.J."/>
            <person name="Zahm M."/>
            <person name="Cabau C."/>
            <person name="Klopp C."/>
            <person name="Thompson A.W."/>
            <person name="Robinson-Rechavi M."/>
            <person name="Braasch I."/>
            <person name="Lecointre G."/>
            <person name="Bobe J."/>
            <person name="Postlethwait J.H."/>
            <person name="Berthelot C."/>
            <person name="Roest Crollius H."/>
            <person name="Guiguen Y."/>
        </authorList>
    </citation>
    <scope>NUCLEOTIDE SEQUENCE</scope>
    <source>
        <strain evidence="2">NC1722</strain>
    </source>
</reference>
<sequence>MFSQGAQSTRVLNHKGDLLSFQFSHTLASRGESQGELELKLTKMSFQREAKAFSIKTEGTTVIKTISTDVDFVDCASVVDEDIGLTVPCVLLKQCKKKRTSFKYLLFTLSQSNSLSHHLEFKLPYEIKDNLTFLHGPTVLWSHAGNVNYASLSVGEVKQVPLQLSSVLFIGEVPLDKREIIVLGKSSLERPTDPRQDVWGHMSLGYLLDYGKSFDGACFLPHAYISVAKCILIVSAEEDDSGLKSTVVVVTSRNQLMWFEAGVPKDVCMLPFAEPLNVQMANTGRNGCLFVVSFSHGNVCTVWKDSFQVASCWQGVCSLLVDDFVGCGTDQVLLLFDNHRSLGTTLTNFIITDLGDITYTDRPEGNEGLDATDPVQENQLLTVQALESRLQSGMSSIQELQRDLVVTERVIRQSARALTDLVSGSEHTLSSPEEEDLVSLWDEDGEEEDLLEEMPTKPVAPPAAPPVLVEKVWHRVIEDHLVVGVQISADAASSLESASVSFLIEAGQGVAPPVIQATSRSFRLPQPPPPSPPPPPPPSPSRSPSCPEPPAKRKKPDQTSGMGSDGALTLTATAVTELIPLLACAEFRCHILLHSVQRQETAAPQRAGGPAVTHCGSVSLDIQDVACGKLTPRLLKDRTIITAEATEDLLSLLAVSDSWRFLISCPDHTLFAVPQWLLGALRCERAAVQPDFILSNPENPSTMMLFHWRERNSFQGELLVYCRAQHHLLQFLDSLCRRLPPSHLIDVLCPTAGQDPAQALASSLERELLAMREGVTSLLRSATSGEGRDGKEREEGATDPTPSSSADAADELQRHRAEWCRERERSRRMLSPLVDVEQYRKFTDALANIQLETDVTAYALCEAWPVSPVPQPHSSMPAAPNSKS</sequence>
<dbReference type="GO" id="GO:2000042">
    <property type="term" value="P:negative regulation of double-strand break repair via homologous recombination"/>
    <property type="evidence" value="ECO:0007669"/>
    <property type="project" value="TreeGrafter"/>
</dbReference>
<dbReference type="EMBL" id="JAINUG010000010">
    <property type="protein sequence ID" value="KAJ8415113.1"/>
    <property type="molecule type" value="Genomic_DNA"/>
</dbReference>
<gene>
    <name evidence="2" type="ORF">AAFF_G00008110</name>
</gene>
<name>A0AAD7T6Y7_9TELE</name>
<evidence type="ECO:0000256" key="1">
    <source>
        <dbReference type="SAM" id="MobiDB-lite"/>
    </source>
</evidence>
<feature type="compositionally biased region" description="Basic and acidic residues" evidence="1">
    <location>
        <begin position="786"/>
        <end position="796"/>
    </location>
</feature>
<dbReference type="GO" id="GO:1905168">
    <property type="term" value="P:positive regulation of double-strand break repair via homologous recombination"/>
    <property type="evidence" value="ECO:0007669"/>
    <property type="project" value="TreeGrafter"/>
</dbReference>
<feature type="region of interest" description="Disordered" evidence="1">
    <location>
        <begin position="779"/>
        <end position="814"/>
    </location>
</feature>
<comment type="caution">
    <text evidence="2">The sequence shown here is derived from an EMBL/GenBank/DDBJ whole genome shotgun (WGS) entry which is preliminary data.</text>
</comment>
<feature type="region of interest" description="Disordered" evidence="1">
    <location>
        <begin position="520"/>
        <end position="565"/>
    </location>
</feature>
<dbReference type="GO" id="GO:0036297">
    <property type="term" value="P:interstrand cross-link repair"/>
    <property type="evidence" value="ECO:0007669"/>
    <property type="project" value="InterPro"/>
</dbReference>
<evidence type="ECO:0000313" key="2">
    <source>
        <dbReference type="EMBL" id="KAJ8415113.1"/>
    </source>
</evidence>
<dbReference type="PANTHER" id="PTHR28450:SF1">
    <property type="entry name" value="FANCONI ANEMIA GROUP B PROTEIN"/>
    <property type="match status" value="1"/>
</dbReference>